<keyword evidence="1" id="KW-0812">Transmembrane</keyword>
<dbReference type="InterPro" id="IPR052979">
    <property type="entry name" value="Adenylate-forming_domain"/>
</dbReference>
<dbReference type="OrthoDB" id="3142841at2759"/>
<keyword evidence="3" id="KW-1185">Reference proteome</keyword>
<accession>A0A8E2JA15</accession>
<dbReference type="PANTHER" id="PTHR33927:SF5">
    <property type="entry name" value="ENZYME, PUTATIVE (AFU_ORTHOLOGUE AFUA_8G01222)-RELATED"/>
    <property type="match status" value="1"/>
</dbReference>
<feature type="transmembrane region" description="Helical" evidence="1">
    <location>
        <begin position="172"/>
        <end position="192"/>
    </location>
</feature>
<evidence type="ECO:0000256" key="1">
    <source>
        <dbReference type="SAM" id="Phobius"/>
    </source>
</evidence>
<feature type="transmembrane region" description="Helical" evidence="1">
    <location>
        <begin position="131"/>
        <end position="152"/>
    </location>
</feature>
<evidence type="ECO:0008006" key="4">
    <source>
        <dbReference type="Google" id="ProtNLM"/>
    </source>
</evidence>
<dbReference type="EMBL" id="KV745408">
    <property type="protein sequence ID" value="OCK74823.1"/>
    <property type="molecule type" value="Genomic_DNA"/>
</dbReference>
<evidence type="ECO:0000313" key="3">
    <source>
        <dbReference type="Proteomes" id="UP000250266"/>
    </source>
</evidence>
<keyword evidence="1" id="KW-1133">Transmembrane helix</keyword>
<dbReference type="AlphaFoldDB" id="A0A8E2JA15"/>
<feature type="transmembrane region" description="Helical" evidence="1">
    <location>
        <begin position="243"/>
        <end position="259"/>
    </location>
</feature>
<dbReference type="PANTHER" id="PTHR33927">
    <property type="entry name" value="TRANSMEMBRANE PROTEIN"/>
    <property type="match status" value="1"/>
</dbReference>
<evidence type="ECO:0000313" key="2">
    <source>
        <dbReference type="EMBL" id="OCK74823.1"/>
    </source>
</evidence>
<dbReference type="Proteomes" id="UP000250266">
    <property type="component" value="Unassembled WGS sequence"/>
</dbReference>
<keyword evidence="1" id="KW-0472">Membrane</keyword>
<feature type="transmembrane region" description="Helical" evidence="1">
    <location>
        <begin position="204"/>
        <end position="223"/>
    </location>
</feature>
<protein>
    <recommendedName>
        <fullName evidence="4">Integral membrane protein TmpA</fullName>
    </recommendedName>
</protein>
<organism evidence="2 3">
    <name type="scientific">Lepidopterella palustris CBS 459.81</name>
    <dbReference type="NCBI Taxonomy" id="1314670"/>
    <lineage>
        <taxon>Eukaryota</taxon>
        <taxon>Fungi</taxon>
        <taxon>Dikarya</taxon>
        <taxon>Ascomycota</taxon>
        <taxon>Pezizomycotina</taxon>
        <taxon>Dothideomycetes</taxon>
        <taxon>Pleosporomycetidae</taxon>
        <taxon>Mytilinidiales</taxon>
        <taxon>Argynnaceae</taxon>
        <taxon>Lepidopterella</taxon>
    </lineage>
</organism>
<sequence length="469" mass="52581">MDKTSNPALEHKNSSHEAFDIDIEAAIEQQLSERSPNSLYRYLRWNFFSVYRRIFAIVFIANFTILAIAFAFYALSRHHSFALKNLVTAVSANLLTAIVIRNEHVINLLFRIAVSVPQSAPLFWRRLAAKVYSYGGLHSGCGVAATAWYALFAARVVEQFVRAPSGERHPEILVTTLLILFLLVAIVMAAHPRFRESLHNHFEWTHRFAGWTVVLLFWVQLILLARIDPTTASITSSLVKNPTFYFLIIISLLIIYPWARLRSHPVRVEALSKHATRLHFDHATHQSCMVVKLSDRPLKENHSFATIPNPEGARGFSIVVSHAGDWTRRIIDNTPSKLYIRSGPQFGVLRTALLFSPVIIVATGSGIGPCLGLFNGHSNIPCRILWSTRDPEQTYGTGIIEIVKRADPNAVIWDTSVKGRPDMVALTYGLFKESEAEAVVCISNPALTRKVVFGMESRGVPAYGPIWDS</sequence>
<gene>
    <name evidence="2" type="ORF">K432DRAFT_420134</name>
</gene>
<reference evidence="2 3" key="1">
    <citation type="journal article" date="2016" name="Nat. Commun.">
        <title>Ectomycorrhizal ecology is imprinted in the genome of the dominant symbiotic fungus Cenococcum geophilum.</title>
        <authorList>
            <consortium name="DOE Joint Genome Institute"/>
            <person name="Peter M."/>
            <person name="Kohler A."/>
            <person name="Ohm R.A."/>
            <person name="Kuo A."/>
            <person name="Krutzmann J."/>
            <person name="Morin E."/>
            <person name="Arend M."/>
            <person name="Barry K.W."/>
            <person name="Binder M."/>
            <person name="Choi C."/>
            <person name="Clum A."/>
            <person name="Copeland A."/>
            <person name="Grisel N."/>
            <person name="Haridas S."/>
            <person name="Kipfer T."/>
            <person name="LaButti K."/>
            <person name="Lindquist E."/>
            <person name="Lipzen A."/>
            <person name="Maire R."/>
            <person name="Meier B."/>
            <person name="Mihaltcheva S."/>
            <person name="Molinier V."/>
            <person name="Murat C."/>
            <person name="Poggeler S."/>
            <person name="Quandt C.A."/>
            <person name="Sperisen C."/>
            <person name="Tritt A."/>
            <person name="Tisserant E."/>
            <person name="Crous P.W."/>
            <person name="Henrissat B."/>
            <person name="Nehls U."/>
            <person name="Egli S."/>
            <person name="Spatafora J.W."/>
            <person name="Grigoriev I.V."/>
            <person name="Martin F.M."/>
        </authorList>
    </citation>
    <scope>NUCLEOTIDE SEQUENCE [LARGE SCALE GENOMIC DNA]</scope>
    <source>
        <strain evidence="2 3">CBS 459.81</strain>
    </source>
</reference>
<name>A0A8E2JA15_9PEZI</name>
<feature type="transmembrane region" description="Helical" evidence="1">
    <location>
        <begin position="351"/>
        <end position="374"/>
    </location>
</feature>
<proteinExistence type="predicted"/>
<dbReference type="SUPFAM" id="SSF52343">
    <property type="entry name" value="Ferredoxin reductase-like, C-terminal NADP-linked domain"/>
    <property type="match status" value="1"/>
</dbReference>
<dbReference type="InterPro" id="IPR039261">
    <property type="entry name" value="FNR_nucleotide-bd"/>
</dbReference>
<feature type="transmembrane region" description="Helical" evidence="1">
    <location>
        <begin position="54"/>
        <end position="75"/>
    </location>
</feature>